<dbReference type="OrthoDB" id="1093345at2"/>
<evidence type="ECO:0000313" key="1">
    <source>
        <dbReference type="EMBL" id="SOD18956.1"/>
    </source>
</evidence>
<evidence type="ECO:0008006" key="3">
    <source>
        <dbReference type="Google" id="ProtNLM"/>
    </source>
</evidence>
<reference evidence="2" key="1">
    <citation type="submission" date="2017-09" db="EMBL/GenBank/DDBJ databases">
        <authorList>
            <person name="Varghese N."/>
            <person name="Submissions S."/>
        </authorList>
    </citation>
    <scope>NUCLEOTIDE SEQUENCE [LARGE SCALE GENOMIC DNA]</scope>
    <source>
        <strain evidence="2">CGMCC 1.12803</strain>
    </source>
</reference>
<proteinExistence type="predicted"/>
<dbReference type="EMBL" id="OCMT01000003">
    <property type="protein sequence ID" value="SOD18956.1"/>
    <property type="molecule type" value="Genomic_DNA"/>
</dbReference>
<evidence type="ECO:0000313" key="2">
    <source>
        <dbReference type="Proteomes" id="UP000219281"/>
    </source>
</evidence>
<keyword evidence="2" id="KW-1185">Reference proteome</keyword>
<dbReference type="Proteomes" id="UP000219281">
    <property type="component" value="Unassembled WGS sequence"/>
</dbReference>
<name>A0A286AAL3_9SPHI</name>
<protein>
    <recommendedName>
        <fullName evidence="3">DUF4836 family protein</fullName>
    </recommendedName>
</protein>
<dbReference type="AlphaFoldDB" id="A0A286AAL3"/>
<dbReference type="RefSeq" id="WP_097133066.1">
    <property type="nucleotide sequence ID" value="NZ_OCMT01000003.1"/>
</dbReference>
<accession>A0A286AAL3</accession>
<organism evidence="1 2">
    <name type="scientific">Pedobacter xixiisoli</name>
    <dbReference type="NCBI Taxonomy" id="1476464"/>
    <lineage>
        <taxon>Bacteria</taxon>
        <taxon>Pseudomonadati</taxon>
        <taxon>Bacteroidota</taxon>
        <taxon>Sphingobacteriia</taxon>
        <taxon>Sphingobacteriales</taxon>
        <taxon>Sphingobacteriaceae</taxon>
        <taxon>Pedobacter</taxon>
    </lineage>
</organism>
<gene>
    <name evidence="1" type="ORF">SAMN06297358_3273</name>
</gene>
<sequence>MRKIYILLVLLMLGVVGMAYLYFSNLNKEASASDNSLNIISANAPLIFTFENDKSFYEILSGQEITDNILGEEKSKLLGALRENMIKNSNINALIDGEKITIGFLAGDKNSVDFMVATQTTKAKIDLAMFTKLNVSLKKEGNFHEVKFGDSAKLYLAINQKSILFSNSLAALNKAANVDKAQKNNFANYIKQNIQVNKNTLANVYIDYAKLPVLLKNILNTNLTGELSIFNKQETYASLSYNFGSDKLLLNGYTDVQKPQNYFKLFVDQKEQKINIDQLFPEQTANYSVFAIDDYQKWNSALKALQKENKQDAQIEKQHQAISDKYRIDINQTFPQYFGKQLAVLQLKSGEKMGIIEIKNGDKLGQLLLDLSSEYAPDIRIFKEADLLANFFGEPFKRFERPFYTIIDNHFVVANYASTIQVFLNSYKNNHLLASTDSYTYFKDQTSSSATIAFYINSKNSNDIFGRNLKASFYKQYKSQKGLKDYNAFGYQLSADNGKFMSNILLLKNQTKSEIDSLKRN</sequence>